<organism evidence="2 3">
    <name type="scientific">Trichomonas vaginalis (strain ATCC PRA-98 / G3)</name>
    <dbReference type="NCBI Taxonomy" id="412133"/>
    <lineage>
        <taxon>Eukaryota</taxon>
        <taxon>Metamonada</taxon>
        <taxon>Parabasalia</taxon>
        <taxon>Trichomonadida</taxon>
        <taxon>Trichomonadidae</taxon>
        <taxon>Trichomonas</taxon>
    </lineage>
</organism>
<sequence>MSEYHNITSVFDDSDGLDMESSAPEASSNSSNRDSWDVIAEQLEEGNKLIENMIIQLQKSRKSLTTD</sequence>
<evidence type="ECO:0000256" key="1">
    <source>
        <dbReference type="SAM" id="MobiDB-lite"/>
    </source>
</evidence>
<feature type="region of interest" description="Disordered" evidence="1">
    <location>
        <begin position="1"/>
        <end position="35"/>
    </location>
</feature>
<evidence type="ECO:0000313" key="2">
    <source>
        <dbReference type="EMBL" id="EAY17231.1"/>
    </source>
</evidence>
<protein>
    <submittedName>
        <fullName evidence="2">Uncharacterized protein</fullName>
    </submittedName>
</protein>
<reference evidence="2" key="2">
    <citation type="journal article" date="2007" name="Science">
        <title>Draft genome sequence of the sexually transmitted pathogen Trichomonas vaginalis.</title>
        <authorList>
            <person name="Carlton J.M."/>
            <person name="Hirt R.P."/>
            <person name="Silva J.C."/>
            <person name="Delcher A.L."/>
            <person name="Schatz M."/>
            <person name="Zhao Q."/>
            <person name="Wortman J.R."/>
            <person name="Bidwell S.L."/>
            <person name="Alsmark U.C.M."/>
            <person name="Besteiro S."/>
            <person name="Sicheritz-Ponten T."/>
            <person name="Noel C.J."/>
            <person name="Dacks J.B."/>
            <person name="Foster P.G."/>
            <person name="Simillion C."/>
            <person name="Van de Peer Y."/>
            <person name="Miranda-Saavedra D."/>
            <person name="Barton G.J."/>
            <person name="Westrop G.D."/>
            <person name="Mueller S."/>
            <person name="Dessi D."/>
            <person name="Fiori P.L."/>
            <person name="Ren Q."/>
            <person name="Paulsen I."/>
            <person name="Zhang H."/>
            <person name="Bastida-Corcuera F.D."/>
            <person name="Simoes-Barbosa A."/>
            <person name="Brown M.T."/>
            <person name="Hayes R.D."/>
            <person name="Mukherjee M."/>
            <person name="Okumura C.Y."/>
            <person name="Schneider R."/>
            <person name="Smith A.J."/>
            <person name="Vanacova S."/>
            <person name="Villalvazo M."/>
            <person name="Haas B.J."/>
            <person name="Pertea M."/>
            <person name="Feldblyum T.V."/>
            <person name="Utterback T.R."/>
            <person name="Shu C.L."/>
            <person name="Osoegawa K."/>
            <person name="de Jong P.J."/>
            <person name="Hrdy I."/>
            <person name="Horvathova L."/>
            <person name="Zubacova Z."/>
            <person name="Dolezal P."/>
            <person name="Malik S.B."/>
            <person name="Logsdon J.M. Jr."/>
            <person name="Henze K."/>
            <person name="Gupta A."/>
            <person name="Wang C.C."/>
            <person name="Dunne R.L."/>
            <person name="Upcroft J.A."/>
            <person name="Upcroft P."/>
            <person name="White O."/>
            <person name="Salzberg S.L."/>
            <person name="Tang P."/>
            <person name="Chiu C.-H."/>
            <person name="Lee Y.-S."/>
            <person name="Embley T.M."/>
            <person name="Coombs G.H."/>
            <person name="Mottram J.C."/>
            <person name="Tachezy J."/>
            <person name="Fraser-Liggett C.M."/>
            <person name="Johnson P.J."/>
        </authorList>
    </citation>
    <scope>NUCLEOTIDE SEQUENCE [LARGE SCALE GENOMIC DNA]</scope>
    <source>
        <strain evidence="2">G3</strain>
    </source>
</reference>
<dbReference type="KEGG" id="tva:4775248"/>
<dbReference type="InParanoid" id="A2DQW4"/>
<dbReference type="AlphaFoldDB" id="A2DQW4"/>
<dbReference type="VEuPathDB" id="TrichDB:TVAGG3_0936750"/>
<name>A2DQW4_TRIV3</name>
<dbReference type="Proteomes" id="UP000001542">
    <property type="component" value="Unassembled WGS sequence"/>
</dbReference>
<reference evidence="2" key="1">
    <citation type="submission" date="2006-10" db="EMBL/GenBank/DDBJ databases">
        <authorList>
            <person name="Amadeo P."/>
            <person name="Zhao Q."/>
            <person name="Wortman J."/>
            <person name="Fraser-Liggett C."/>
            <person name="Carlton J."/>
        </authorList>
    </citation>
    <scope>NUCLEOTIDE SEQUENCE</scope>
    <source>
        <strain evidence="2">G3</strain>
    </source>
</reference>
<dbReference type="VEuPathDB" id="TrichDB:TVAG_291840"/>
<dbReference type="EMBL" id="DS113233">
    <property type="protein sequence ID" value="EAY17231.1"/>
    <property type="molecule type" value="Genomic_DNA"/>
</dbReference>
<gene>
    <name evidence="2" type="ORF">TVAG_291840</name>
</gene>
<feature type="compositionally biased region" description="Polar residues" evidence="1">
    <location>
        <begin position="1"/>
        <end position="11"/>
    </location>
</feature>
<accession>A2DQW4</accession>
<dbReference type="RefSeq" id="XP_001329454.1">
    <property type="nucleotide sequence ID" value="XM_001329419.1"/>
</dbReference>
<evidence type="ECO:0000313" key="3">
    <source>
        <dbReference type="Proteomes" id="UP000001542"/>
    </source>
</evidence>
<dbReference type="SMR" id="A2DQW4"/>
<feature type="compositionally biased region" description="Low complexity" evidence="1">
    <location>
        <begin position="20"/>
        <end position="32"/>
    </location>
</feature>
<proteinExistence type="predicted"/>
<keyword evidence="3" id="KW-1185">Reference proteome</keyword>